<dbReference type="PANTHER" id="PTHR47706:SF9">
    <property type="entry name" value="NMRA-LIKE DOMAIN-CONTAINING PROTEIN-RELATED"/>
    <property type="match status" value="1"/>
</dbReference>
<dbReference type="PANTHER" id="PTHR47706">
    <property type="entry name" value="NMRA-LIKE FAMILY PROTEIN"/>
    <property type="match status" value="1"/>
</dbReference>
<organism evidence="3 4">
    <name type="scientific">Nadsonia fulvescens var. elongata DSM 6958</name>
    <dbReference type="NCBI Taxonomy" id="857566"/>
    <lineage>
        <taxon>Eukaryota</taxon>
        <taxon>Fungi</taxon>
        <taxon>Dikarya</taxon>
        <taxon>Ascomycota</taxon>
        <taxon>Saccharomycotina</taxon>
        <taxon>Dipodascomycetes</taxon>
        <taxon>Dipodascales</taxon>
        <taxon>Dipodascales incertae sedis</taxon>
        <taxon>Nadsonia</taxon>
    </lineage>
</organism>
<dbReference type="EMBL" id="KV454407">
    <property type="protein sequence ID" value="ODQ67298.1"/>
    <property type="molecule type" value="Genomic_DNA"/>
</dbReference>
<dbReference type="GO" id="GO:0016491">
    <property type="term" value="F:oxidoreductase activity"/>
    <property type="evidence" value="ECO:0007669"/>
    <property type="project" value="UniProtKB-KW"/>
</dbReference>
<gene>
    <name evidence="3" type="ORF">NADFUDRAFT_49732</name>
</gene>
<keyword evidence="4" id="KW-1185">Reference proteome</keyword>
<sequence length="149" mass="15945">MLAYGVSADDLFAAFVGSDIVIDLTGQTSDHGEIVDRLSRPRILKFSFPQDSVRTTITSLVAGWALKGPLAFGVDTEHKKTTIIDNGDAPISVSFLSDISKVIASLAVAPFDKLPSRVSIQSDSTTSKEVIDIYESVLGEKLSVESITL</sequence>
<evidence type="ECO:0000313" key="4">
    <source>
        <dbReference type="Proteomes" id="UP000095009"/>
    </source>
</evidence>
<keyword evidence="1" id="KW-0521">NADP</keyword>
<dbReference type="InterPro" id="IPR051609">
    <property type="entry name" value="NmrA/Isoflavone_reductase-like"/>
</dbReference>
<name>A0A1E3PPR8_9ASCO</name>
<keyword evidence="2" id="KW-0560">Oxidoreductase</keyword>
<reference evidence="3 4" key="1">
    <citation type="journal article" date="2016" name="Proc. Natl. Acad. Sci. U.S.A.">
        <title>Comparative genomics of biotechnologically important yeasts.</title>
        <authorList>
            <person name="Riley R."/>
            <person name="Haridas S."/>
            <person name="Wolfe K.H."/>
            <person name="Lopes M.R."/>
            <person name="Hittinger C.T."/>
            <person name="Goeker M."/>
            <person name="Salamov A.A."/>
            <person name="Wisecaver J.H."/>
            <person name="Long T.M."/>
            <person name="Calvey C.H."/>
            <person name="Aerts A.L."/>
            <person name="Barry K.W."/>
            <person name="Choi C."/>
            <person name="Clum A."/>
            <person name="Coughlan A.Y."/>
            <person name="Deshpande S."/>
            <person name="Douglass A.P."/>
            <person name="Hanson S.J."/>
            <person name="Klenk H.-P."/>
            <person name="LaButti K.M."/>
            <person name="Lapidus A."/>
            <person name="Lindquist E.A."/>
            <person name="Lipzen A.M."/>
            <person name="Meier-Kolthoff J.P."/>
            <person name="Ohm R.A."/>
            <person name="Otillar R.P."/>
            <person name="Pangilinan J.L."/>
            <person name="Peng Y."/>
            <person name="Rokas A."/>
            <person name="Rosa C.A."/>
            <person name="Scheuner C."/>
            <person name="Sibirny A.A."/>
            <person name="Slot J.C."/>
            <person name="Stielow J.B."/>
            <person name="Sun H."/>
            <person name="Kurtzman C.P."/>
            <person name="Blackwell M."/>
            <person name="Grigoriev I.V."/>
            <person name="Jeffries T.W."/>
        </authorList>
    </citation>
    <scope>NUCLEOTIDE SEQUENCE [LARGE SCALE GENOMIC DNA]</scope>
    <source>
        <strain evidence="3 4">DSM 6958</strain>
    </source>
</reference>
<accession>A0A1E3PPR8</accession>
<evidence type="ECO:0000313" key="3">
    <source>
        <dbReference type="EMBL" id="ODQ67298.1"/>
    </source>
</evidence>
<dbReference type="AlphaFoldDB" id="A0A1E3PPR8"/>
<evidence type="ECO:0000256" key="2">
    <source>
        <dbReference type="ARBA" id="ARBA00023002"/>
    </source>
</evidence>
<dbReference type="Proteomes" id="UP000095009">
    <property type="component" value="Unassembled WGS sequence"/>
</dbReference>
<protein>
    <submittedName>
        <fullName evidence="3">Uncharacterized protein</fullName>
    </submittedName>
</protein>
<proteinExistence type="predicted"/>
<evidence type="ECO:0000256" key="1">
    <source>
        <dbReference type="ARBA" id="ARBA00022857"/>
    </source>
</evidence>
<dbReference type="OrthoDB" id="9974981at2759"/>